<evidence type="ECO:0000256" key="6">
    <source>
        <dbReference type="ARBA" id="ARBA00023187"/>
    </source>
</evidence>
<dbReference type="OMA" id="SAWQESI"/>
<gene>
    <name evidence="9" type="ORF">EGR_04082</name>
</gene>
<evidence type="ECO:0000256" key="2">
    <source>
        <dbReference type="ARBA" id="ARBA00010788"/>
    </source>
</evidence>
<keyword evidence="5" id="KW-0747">Spliceosome</keyword>
<dbReference type="KEGG" id="egl:EGR_04082"/>
<keyword evidence="8" id="KW-0175">Coiled coil</keyword>
<evidence type="ECO:0000313" key="10">
    <source>
        <dbReference type="Proteomes" id="UP000019149"/>
    </source>
</evidence>
<evidence type="ECO:0000256" key="3">
    <source>
        <dbReference type="ARBA" id="ARBA00014158"/>
    </source>
</evidence>
<keyword evidence="10" id="KW-1185">Reference proteome</keyword>
<protein>
    <recommendedName>
        <fullName evidence="3">Pre-mRNA-splicing factor SPF27</fullName>
    </recommendedName>
</protein>
<name>W6V4H9_ECHGR</name>
<dbReference type="PANTHER" id="PTHR13296:SF0">
    <property type="entry name" value="PRE-MRNA-SPLICING FACTOR SPF27"/>
    <property type="match status" value="1"/>
</dbReference>
<dbReference type="GO" id="GO:0071011">
    <property type="term" value="C:precatalytic spliceosome"/>
    <property type="evidence" value="ECO:0007669"/>
    <property type="project" value="TreeGrafter"/>
</dbReference>
<dbReference type="EMBL" id="APAU02000024">
    <property type="protein sequence ID" value="EUB61049.1"/>
    <property type="molecule type" value="Genomic_DNA"/>
</dbReference>
<dbReference type="PANTHER" id="PTHR13296">
    <property type="entry name" value="BCAS2 PROTEIN"/>
    <property type="match status" value="1"/>
</dbReference>
<dbReference type="AlphaFoldDB" id="W6V4H9"/>
<dbReference type="GO" id="GO:0000974">
    <property type="term" value="C:Prp19 complex"/>
    <property type="evidence" value="ECO:0007669"/>
    <property type="project" value="TreeGrafter"/>
</dbReference>
<proteinExistence type="inferred from homology"/>
<dbReference type="GeneID" id="36339797"/>
<dbReference type="OrthoDB" id="205794at2759"/>
<dbReference type="STRING" id="6210.W6V4H9"/>
<comment type="similarity">
    <text evidence="2">Belongs to the SPF27 family.</text>
</comment>
<sequence>MPETHVAIVQNARGATGGTETMKLGRSIICVDLNPQVIKQGVEQTIRLLQRTMDQQNVVVDALPYFDKGYGESGMQEANALLTEEMRRYRPTKNYLENFPSLAGPISTKFETELVRTEFDRLANRLPMELMSMKRYELPPPPSAKMGDLRSWQEAIENAHAQLEHQLTRINNLELMSEYGSTAWKSYNEELERILRKHEKDLLEMRRKVQEINWQRKQEQMVAGETLTQLEEEWVSLVGKNYEIEQAILDLEQELEVSAHPSLSEDAKEP</sequence>
<keyword evidence="4" id="KW-0507">mRNA processing</keyword>
<dbReference type="GO" id="GO:0006397">
    <property type="term" value="P:mRNA processing"/>
    <property type="evidence" value="ECO:0007669"/>
    <property type="project" value="UniProtKB-KW"/>
</dbReference>
<organism evidence="9 10">
    <name type="scientific">Echinococcus granulosus</name>
    <name type="common">Hydatid tapeworm</name>
    <dbReference type="NCBI Taxonomy" id="6210"/>
    <lineage>
        <taxon>Eukaryota</taxon>
        <taxon>Metazoa</taxon>
        <taxon>Spiralia</taxon>
        <taxon>Lophotrochozoa</taxon>
        <taxon>Platyhelminthes</taxon>
        <taxon>Cestoda</taxon>
        <taxon>Eucestoda</taxon>
        <taxon>Cyclophyllidea</taxon>
        <taxon>Taeniidae</taxon>
        <taxon>Echinococcus</taxon>
        <taxon>Echinococcus granulosus group</taxon>
    </lineage>
</organism>
<evidence type="ECO:0000256" key="1">
    <source>
        <dbReference type="ARBA" id="ARBA00004123"/>
    </source>
</evidence>
<dbReference type="GO" id="GO:0008380">
    <property type="term" value="P:RNA splicing"/>
    <property type="evidence" value="ECO:0007669"/>
    <property type="project" value="UniProtKB-KW"/>
</dbReference>
<dbReference type="CTD" id="36339797"/>
<dbReference type="Pfam" id="PF05700">
    <property type="entry name" value="BCAS2"/>
    <property type="match status" value="1"/>
</dbReference>
<evidence type="ECO:0000256" key="4">
    <source>
        <dbReference type="ARBA" id="ARBA00022664"/>
    </source>
</evidence>
<dbReference type="RefSeq" id="XP_024352245.1">
    <property type="nucleotide sequence ID" value="XM_024493331.1"/>
</dbReference>
<evidence type="ECO:0000256" key="7">
    <source>
        <dbReference type="ARBA" id="ARBA00023242"/>
    </source>
</evidence>
<feature type="coiled-coil region" evidence="8">
    <location>
        <begin position="153"/>
        <end position="215"/>
    </location>
</feature>
<comment type="caution">
    <text evidence="9">The sequence shown here is derived from an EMBL/GenBank/DDBJ whole genome shotgun (WGS) entry which is preliminary data.</text>
</comment>
<keyword evidence="7" id="KW-0539">Nucleus</keyword>
<evidence type="ECO:0000256" key="5">
    <source>
        <dbReference type="ARBA" id="ARBA00022728"/>
    </source>
</evidence>
<dbReference type="GO" id="GO:0071013">
    <property type="term" value="C:catalytic step 2 spliceosome"/>
    <property type="evidence" value="ECO:0007669"/>
    <property type="project" value="TreeGrafter"/>
</dbReference>
<accession>W6V4H9</accession>
<dbReference type="InterPro" id="IPR008409">
    <property type="entry name" value="SPF27"/>
</dbReference>
<comment type="subcellular location">
    <subcellularLocation>
        <location evidence="1">Nucleus</location>
    </subcellularLocation>
</comment>
<keyword evidence="6" id="KW-0508">mRNA splicing</keyword>
<evidence type="ECO:0000313" key="9">
    <source>
        <dbReference type="EMBL" id="EUB61049.1"/>
    </source>
</evidence>
<reference evidence="9 10" key="1">
    <citation type="journal article" date="2013" name="Nat. Genet.">
        <title>The genome of the hydatid tapeworm Echinococcus granulosus.</title>
        <authorList>
            <person name="Zheng H."/>
            <person name="Zhang W."/>
            <person name="Zhang L."/>
            <person name="Zhang Z."/>
            <person name="Li J."/>
            <person name="Lu G."/>
            <person name="Zhu Y."/>
            <person name="Wang Y."/>
            <person name="Huang Y."/>
            <person name="Liu J."/>
            <person name="Kang H."/>
            <person name="Chen J."/>
            <person name="Wang L."/>
            <person name="Chen A."/>
            <person name="Yu S."/>
            <person name="Gao Z."/>
            <person name="Jin L."/>
            <person name="Gu W."/>
            <person name="Wang Z."/>
            <person name="Zhao L."/>
            <person name="Shi B."/>
            <person name="Wen H."/>
            <person name="Lin R."/>
            <person name="Jones M.K."/>
            <person name="Brejova B."/>
            <person name="Vinar T."/>
            <person name="Zhao G."/>
            <person name="McManus D.P."/>
            <person name="Chen Z."/>
            <person name="Zhou Y."/>
            <person name="Wang S."/>
        </authorList>
    </citation>
    <scope>NUCLEOTIDE SEQUENCE [LARGE SCALE GENOMIC DNA]</scope>
</reference>
<dbReference type="Proteomes" id="UP000019149">
    <property type="component" value="Unassembled WGS sequence"/>
</dbReference>
<evidence type="ECO:0000256" key="8">
    <source>
        <dbReference type="SAM" id="Coils"/>
    </source>
</evidence>